<comment type="caution">
    <text evidence="2">The sequence shown here is derived from an EMBL/GenBank/DDBJ whole genome shotgun (WGS) entry which is preliminary data.</text>
</comment>
<accession>A0ABQ3TSY9</accession>
<evidence type="ECO:0000313" key="2">
    <source>
        <dbReference type="EMBL" id="GHJ26447.1"/>
    </source>
</evidence>
<organism evidence="2 3">
    <name type="scientific">Streptomyces hygroscopicus</name>
    <dbReference type="NCBI Taxonomy" id="1912"/>
    <lineage>
        <taxon>Bacteria</taxon>
        <taxon>Bacillati</taxon>
        <taxon>Actinomycetota</taxon>
        <taxon>Actinomycetes</taxon>
        <taxon>Kitasatosporales</taxon>
        <taxon>Streptomycetaceae</taxon>
        <taxon>Streptomyces</taxon>
        <taxon>Streptomyces violaceusniger group</taxon>
    </lineage>
</organism>
<evidence type="ECO:0000313" key="3">
    <source>
        <dbReference type="Proteomes" id="UP001054854"/>
    </source>
</evidence>
<protein>
    <submittedName>
        <fullName evidence="2">Uncharacterized protein</fullName>
    </submittedName>
</protein>
<name>A0ABQ3TSY9_STRHY</name>
<gene>
    <name evidence="2" type="ORF">TPA0910_08800</name>
</gene>
<sequence>MAEVRRPADHAPCGAVAALGRGQGQGGDGVRRLPGTGVGADRAGLRRRVREAATARTPCTSAAAPGRRPPRPEREDGGGPGRSASDQENWMPPSIITDWPVM</sequence>
<dbReference type="Proteomes" id="UP001054854">
    <property type="component" value="Unassembled WGS sequence"/>
</dbReference>
<feature type="region of interest" description="Disordered" evidence="1">
    <location>
        <begin position="1"/>
        <end position="102"/>
    </location>
</feature>
<dbReference type="EMBL" id="BNEK01000002">
    <property type="protein sequence ID" value="GHJ26447.1"/>
    <property type="molecule type" value="Genomic_DNA"/>
</dbReference>
<keyword evidence="3" id="KW-1185">Reference proteome</keyword>
<proteinExistence type="predicted"/>
<reference evidence="2" key="1">
    <citation type="submission" date="2024-05" db="EMBL/GenBank/DDBJ databases">
        <title>Whole genome shotgun sequence of Streptomyces hygroscopicus NBRC 113678.</title>
        <authorList>
            <person name="Komaki H."/>
            <person name="Tamura T."/>
        </authorList>
    </citation>
    <scope>NUCLEOTIDE SEQUENCE</scope>
    <source>
        <strain evidence="2">N11-34</strain>
    </source>
</reference>
<evidence type="ECO:0000256" key="1">
    <source>
        <dbReference type="SAM" id="MobiDB-lite"/>
    </source>
</evidence>